<feature type="transmembrane region" description="Helical" evidence="1">
    <location>
        <begin position="6"/>
        <end position="22"/>
    </location>
</feature>
<comment type="caution">
    <text evidence="2">The sequence shown here is derived from an EMBL/GenBank/DDBJ whole genome shotgun (WGS) entry which is preliminary data.</text>
</comment>
<keyword evidence="1" id="KW-0812">Transmembrane</keyword>
<dbReference type="AlphaFoldDB" id="A0A0W0EYX2"/>
<reference evidence="2 3" key="1">
    <citation type="submission" date="2015-12" db="EMBL/GenBank/DDBJ databases">
        <title>Draft genome sequence of Moniliophthora roreri, the causal agent of frosty pod rot of cacao.</title>
        <authorList>
            <person name="Aime M.C."/>
            <person name="Diaz-Valderrama J.R."/>
            <person name="Kijpornyongpan T."/>
            <person name="Phillips-Mora W."/>
        </authorList>
    </citation>
    <scope>NUCLEOTIDE SEQUENCE [LARGE SCALE GENOMIC DNA]</scope>
    <source>
        <strain evidence="2 3">MCA 2952</strain>
    </source>
</reference>
<accession>A0A0W0EYX2</accession>
<dbReference type="EMBL" id="LATX01002438">
    <property type="protein sequence ID" value="KTB29273.1"/>
    <property type="molecule type" value="Genomic_DNA"/>
</dbReference>
<gene>
    <name evidence="2" type="ORF">WG66_18161</name>
</gene>
<keyword evidence="1" id="KW-0472">Membrane</keyword>
<evidence type="ECO:0000313" key="2">
    <source>
        <dbReference type="EMBL" id="KTB29273.1"/>
    </source>
</evidence>
<evidence type="ECO:0000313" key="3">
    <source>
        <dbReference type="Proteomes" id="UP000054988"/>
    </source>
</evidence>
<evidence type="ECO:0000256" key="1">
    <source>
        <dbReference type="SAM" id="Phobius"/>
    </source>
</evidence>
<feature type="transmembrane region" description="Helical" evidence="1">
    <location>
        <begin position="101"/>
        <end position="123"/>
    </location>
</feature>
<proteinExistence type="predicted"/>
<dbReference type="Proteomes" id="UP000054988">
    <property type="component" value="Unassembled WGS sequence"/>
</dbReference>
<organism evidence="2 3">
    <name type="scientific">Moniliophthora roreri</name>
    <name type="common">Frosty pod rot fungus</name>
    <name type="synonym">Monilia roreri</name>
    <dbReference type="NCBI Taxonomy" id="221103"/>
    <lineage>
        <taxon>Eukaryota</taxon>
        <taxon>Fungi</taxon>
        <taxon>Dikarya</taxon>
        <taxon>Basidiomycota</taxon>
        <taxon>Agaricomycotina</taxon>
        <taxon>Agaricomycetes</taxon>
        <taxon>Agaricomycetidae</taxon>
        <taxon>Agaricales</taxon>
        <taxon>Marasmiineae</taxon>
        <taxon>Marasmiaceae</taxon>
        <taxon>Moniliophthora</taxon>
    </lineage>
</organism>
<protein>
    <submittedName>
        <fullName evidence="2">Uncharacterized protein</fullName>
    </submittedName>
</protein>
<keyword evidence="1" id="KW-1133">Transmembrane helix</keyword>
<feature type="transmembrane region" description="Helical" evidence="1">
    <location>
        <begin position="34"/>
        <end position="55"/>
    </location>
</feature>
<sequence length="171" mass="18926">MFLMYGFYLMLFGVCIHILRPGGRISKHPNNKLYMACTISLLVITTAANAVQTWLHLCQAIIDFESAKKGDYARLAIHLLKDQLKVNIGCYYIILNSRKRIAYHLVFLSFAVNAIGLASIGIATKAHVDIDTPSSMALFQVGNTLNSSLPNLECGFNAVLIGLSPHLCRRN</sequence>
<name>A0A0W0EYX2_MONRR</name>